<feature type="transmembrane region" description="Helical" evidence="1">
    <location>
        <begin position="12"/>
        <end position="35"/>
    </location>
</feature>
<keyword evidence="1" id="KW-0472">Membrane</keyword>
<keyword evidence="3" id="KW-1185">Reference proteome</keyword>
<comment type="caution">
    <text evidence="2">The sequence shown here is derived from an EMBL/GenBank/DDBJ whole genome shotgun (WGS) entry which is preliminary data.</text>
</comment>
<protein>
    <submittedName>
        <fullName evidence="2">Uncharacterized protein</fullName>
    </submittedName>
</protein>
<keyword evidence="1" id="KW-1133">Transmembrane helix</keyword>
<evidence type="ECO:0000313" key="3">
    <source>
        <dbReference type="Proteomes" id="UP000532769"/>
    </source>
</evidence>
<accession>A0A846MDP9</accession>
<dbReference type="RefSeq" id="WP_166907768.1">
    <property type="nucleotide sequence ID" value="NZ_JAASRS010000001.1"/>
</dbReference>
<gene>
    <name evidence="2" type="ORF">BDD39_000399</name>
</gene>
<proteinExistence type="predicted"/>
<organism evidence="2 3">
    <name type="scientific">Saccharococcus thermophilus</name>
    <dbReference type="NCBI Taxonomy" id="29396"/>
    <lineage>
        <taxon>Bacteria</taxon>
        <taxon>Bacillati</taxon>
        <taxon>Bacillota</taxon>
        <taxon>Bacilli</taxon>
        <taxon>Bacillales</taxon>
        <taxon>Anoxybacillaceae</taxon>
        <taxon>Saccharococcus</taxon>
    </lineage>
</organism>
<dbReference type="EMBL" id="JAASRS010000001">
    <property type="protein sequence ID" value="NIK13889.1"/>
    <property type="molecule type" value="Genomic_DNA"/>
</dbReference>
<keyword evidence="1" id="KW-0812">Transmembrane</keyword>
<dbReference type="Proteomes" id="UP000532769">
    <property type="component" value="Unassembled WGS sequence"/>
</dbReference>
<reference evidence="2 3" key="1">
    <citation type="submission" date="2020-03" db="EMBL/GenBank/DDBJ databases">
        <title>Genomic Encyclopedia of Archaeal and Bacterial Type Strains, Phase II (KMG-II): from individual species to whole genera.</title>
        <authorList>
            <person name="Goeker M."/>
        </authorList>
    </citation>
    <scope>NUCLEOTIDE SEQUENCE [LARGE SCALE GENOMIC DNA]</scope>
    <source>
        <strain evidence="2 3">DSM 4749</strain>
    </source>
</reference>
<sequence length="142" mass="15882">MSSSRDFIMMPLVLLLLTMDALITCLPLFGMLMAIKHPQNEFSHAAPFSAQKPAEKNTNHTVLGETPHVLPGDRYVKPYTGRAVLYYILTAAYPTKNDEAGDDGQNNPYLDIAHPAFQLNSATAARLQHREIYRPFSALHRT</sequence>
<evidence type="ECO:0000256" key="1">
    <source>
        <dbReference type="SAM" id="Phobius"/>
    </source>
</evidence>
<dbReference type="AlphaFoldDB" id="A0A846MDP9"/>
<name>A0A846MDP9_9BACL</name>
<evidence type="ECO:0000313" key="2">
    <source>
        <dbReference type="EMBL" id="NIK13889.1"/>
    </source>
</evidence>